<gene>
    <name evidence="3" type="primary">relE</name>
    <name evidence="3" type="ORF">ELAC_p0010</name>
</gene>
<dbReference type="Proteomes" id="UP000220251">
    <property type="component" value="Plasmid 1"/>
</dbReference>
<dbReference type="RefSeq" id="WP_098039451.1">
    <property type="nucleotide sequence ID" value="NZ_LN867111.1"/>
</dbReference>
<dbReference type="EMBL" id="LN867111">
    <property type="protein sequence ID" value="CRX39587.1"/>
    <property type="molecule type" value="Genomic_DNA"/>
</dbReference>
<dbReference type="Pfam" id="PF05016">
    <property type="entry name" value="ParE_toxin"/>
    <property type="match status" value="1"/>
</dbReference>
<dbReference type="OrthoDB" id="9805098at2"/>
<dbReference type="PANTHER" id="PTHR35601">
    <property type="entry name" value="TOXIN RELE"/>
    <property type="match status" value="1"/>
</dbReference>
<geneLocation type="plasmid" evidence="3 4">
    <name>1</name>
</geneLocation>
<name>A0A0H5DSC6_9BACT</name>
<dbReference type="InterPro" id="IPR035093">
    <property type="entry name" value="RelE/ParE_toxin_dom_sf"/>
</dbReference>
<evidence type="ECO:0000313" key="4">
    <source>
        <dbReference type="Proteomes" id="UP000220251"/>
    </source>
</evidence>
<dbReference type="Gene3D" id="3.30.2310.20">
    <property type="entry name" value="RelE-like"/>
    <property type="match status" value="1"/>
</dbReference>
<keyword evidence="4" id="KW-1185">Reference proteome</keyword>
<evidence type="ECO:0000313" key="3">
    <source>
        <dbReference type="EMBL" id="CRX39587.1"/>
    </source>
</evidence>
<dbReference type="InterPro" id="IPR007712">
    <property type="entry name" value="RelE/ParE_toxin"/>
</dbReference>
<dbReference type="NCBIfam" id="TIGR02385">
    <property type="entry name" value="RelE_StbE"/>
    <property type="match status" value="1"/>
</dbReference>
<reference evidence="4" key="1">
    <citation type="submission" date="2015-06" db="EMBL/GenBank/DDBJ databases">
        <authorList>
            <person name="Bertelli C."/>
        </authorList>
    </citation>
    <scope>NUCLEOTIDE SEQUENCE [LARGE SCALE GENOMIC DNA]</scope>
    <source>
        <strain evidence="4">CRIB-30</strain>
        <plasmid evidence="4">1</plasmid>
    </source>
</reference>
<keyword evidence="2" id="KW-1277">Toxin-antitoxin system</keyword>
<sequence length="89" mass="10632">MTNKYNILFNKNYIKDLEKIPKKDREYIRESVLSLAKNPRPDGCKKLKGSKDPLYRIRCGDYRVVYEIRDNTLVILVIDVGHRKDIYRD</sequence>
<organism evidence="3 4">
    <name type="scientific">Estrella lausannensis</name>
    <dbReference type="NCBI Taxonomy" id="483423"/>
    <lineage>
        <taxon>Bacteria</taxon>
        <taxon>Pseudomonadati</taxon>
        <taxon>Chlamydiota</taxon>
        <taxon>Chlamydiia</taxon>
        <taxon>Parachlamydiales</taxon>
        <taxon>Candidatus Criblamydiaceae</taxon>
        <taxon>Estrella</taxon>
    </lineage>
</organism>
<protein>
    <submittedName>
        <fullName evidence="3">Addiction module toxin, RelE family</fullName>
    </submittedName>
</protein>
<keyword evidence="3" id="KW-0614">Plasmid</keyword>
<evidence type="ECO:0000256" key="1">
    <source>
        <dbReference type="ARBA" id="ARBA00006226"/>
    </source>
</evidence>
<dbReference type="AlphaFoldDB" id="A0A0H5DSC6"/>
<dbReference type="PANTHER" id="PTHR35601:SF1">
    <property type="entry name" value="TOXIN RELE"/>
    <property type="match status" value="1"/>
</dbReference>
<proteinExistence type="inferred from homology"/>
<accession>A0A0H5DSC6</accession>
<comment type="similarity">
    <text evidence="1">Belongs to the RelE toxin family.</text>
</comment>
<dbReference type="SUPFAM" id="SSF143011">
    <property type="entry name" value="RelE-like"/>
    <property type="match status" value="1"/>
</dbReference>
<evidence type="ECO:0000256" key="2">
    <source>
        <dbReference type="ARBA" id="ARBA00022649"/>
    </source>
</evidence>